<evidence type="ECO:0000313" key="3">
    <source>
        <dbReference type="Proteomes" id="UP000572680"/>
    </source>
</evidence>
<protein>
    <submittedName>
        <fullName evidence="2">Putative PhzF superfamily epimerase YddE/YHI9</fullName>
    </submittedName>
</protein>
<evidence type="ECO:0000256" key="1">
    <source>
        <dbReference type="PIRSR" id="PIRSR016184-1"/>
    </source>
</evidence>
<evidence type="ECO:0000313" key="2">
    <source>
        <dbReference type="EMBL" id="MBA8950370.1"/>
    </source>
</evidence>
<gene>
    <name evidence="2" type="ORF">HNR61_001983</name>
</gene>
<dbReference type="GO" id="GO:0003824">
    <property type="term" value="F:catalytic activity"/>
    <property type="evidence" value="ECO:0007669"/>
    <property type="project" value="InterPro"/>
</dbReference>
<dbReference type="RefSeq" id="WP_312897829.1">
    <property type="nucleotide sequence ID" value="NZ_BAAALP010000002.1"/>
</dbReference>
<dbReference type="Pfam" id="PF02567">
    <property type="entry name" value="PhzC-PhzF"/>
    <property type="match status" value="1"/>
</dbReference>
<accession>A0A7W3LLR6</accession>
<proteinExistence type="predicted"/>
<dbReference type="SUPFAM" id="SSF54506">
    <property type="entry name" value="Diaminopimelate epimerase-like"/>
    <property type="match status" value="1"/>
</dbReference>
<dbReference type="Proteomes" id="UP000572680">
    <property type="component" value="Unassembled WGS sequence"/>
</dbReference>
<reference evidence="2 3" key="1">
    <citation type="submission" date="2020-08" db="EMBL/GenBank/DDBJ databases">
        <title>Genomic Encyclopedia of Type Strains, Phase IV (KMG-IV): sequencing the most valuable type-strain genomes for metagenomic binning, comparative biology and taxonomic classification.</title>
        <authorList>
            <person name="Goeker M."/>
        </authorList>
    </citation>
    <scope>NUCLEOTIDE SEQUENCE [LARGE SCALE GENOMIC DNA]</scope>
    <source>
        <strain evidence="2 3">DSM 44197</strain>
    </source>
</reference>
<sequence>MDVHVVRVFCDEDGRFGNGLGVVFDAAGLPGEAGPALTARLGFSETVFVDDAGRGAIRIFNPRAEMRMAGHPTVGVAWLVGEVTGAVPRVLRPRLAGEMETWREGATTWVRGSLADAPEWGFVQVGSPAEVEALPVPPGPEYRHHQFWAWLDEAAGVMRTRAFAAEVGVAEDEATGSAAMRQAVRHGRPLTVRQGRGSVIAARPAPEAGRADVGGRVVLDGVRSVAL</sequence>
<organism evidence="2 3">
    <name type="scientific">Actinomadura namibiensis</name>
    <dbReference type="NCBI Taxonomy" id="182080"/>
    <lineage>
        <taxon>Bacteria</taxon>
        <taxon>Bacillati</taxon>
        <taxon>Actinomycetota</taxon>
        <taxon>Actinomycetes</taxon>
        <taxon>Streptosporangiales</taxon>
        <taxon>Thermomonosporaceae</taxon>
        <taxon>Actinomadura</taxon>
    </lineage>
</organism>
<name>A0A7W3LLR6_ACTNM</name>
<dbReference type="EMBL" id="JACJIA010000002">
    <property type="protein sequence ID" value="MBA8950370.1"/>
    <property type="molecule type" value="Genomic_DNA"/>
</dbReference>
<dbReference type="AlphaFoldDB" id="A0A7W3LLR6"/>
<dbReference type="PIRSF" id="PIRSF016184">
    <property type="entry name" value="PhzC_PhzF"/>
    <property type="match status" value="1"/>
</dbReference>
<dbReference type="Gene3D" id="3.10.310.10">
    <property type="entry name" value="Diaminopimelate Epimerase, Chain A, domain 1"/>
    <property type="match status" value="2"/>
</dbReference>
<dbReference type="InterPro" id="IPR003719">
    <property type="entry name" value="Phenazine_PhzF-like"/>
</dbReference>
<feature type="active site" evidence="1">
    <location>
        <position position="45"/>
    </location>
</feature>
<comment type="caution">
    <text evidence="2">The sequence shown here is derived from an EMBL/GenBank/DDBJ whole genome shotgun (WGS) entry which is preliminary data.</text>
</comment>
<keyword evidence="3" id="KW-1185">Reference proteome</keyword>